<keyword evidence="3" id="KW-0804">Transcription</keyword>
<dbReference type="InterPro" id="IPR036271">
    <property type="entry name" value="Tet_transcr_reg_TetR-rel_C_sf"/>
</dbReference>
<feature type="compositionally biased region" description="Basic and acidic residues" evidence="5">
    <location>
        <begin position="253"/>
        <end position="265"/>
    </location>
</feature>
<dbReference type="InterPro" id="IPR049445">
    <property type="entry name" value="TetR_SbtR-like_C"/>
</dbReference>
<gene>
    <name evidence="7" type="ORF">H0264_32485</name>
</gene>
<dbReference type="SUPFAM" id="SSF46689">
    <property type="entry name" value="Homeodomain-like"/>
    <property type="match status" value="1"/>
</dbReference>
<dbReference type="SUPFAM" id="SSF48498">
    <property type="entry name" value="Tetracyclin repressor-like, C-terminal domain"/>
    <property type="match status" value="1"/>
</dbReference>
<evidence type="ECO:0000256" key="3">
    <source>
        <dbReference type="ARBA" id="ARBA00023163"/>
    </source>
</evidence>
<proteinExistence type="predicted"/>
<feature type="region of interest" description="Disordered" evidence="5">
    <location>
        <begin position="1"/>
        <end position="27"/>
    </location>
</feature>
<feature type="compositionally biased region" description="Basic residues" evidence="5">
    <location>
        <begin position="297"/>
        <end position="306"/>
    </location>
</feature>
<reference evidence="7 8" key="1">
    <citation type="submission" date="2020-07" db="EMBL/GenBank/DDBJ databases">
        <authorList>
            <person name="Zhuang K."/>
            <person name="Ran Y."/>
        </authorList>
    </citation>
    <scope>NUCLEOTIDE SEQUENCE [LARGE SCALE GENOMIC DNA]</scope>
    <source>
        <strain evidence="7 8">WCH-YHL-001</strain>
    </source>
</reference>
<organism evidence="7 8">
    <name type="scientific">Nocardia huaxiensis</name>
    <dbReference type="NCBI Taxonomy" id="2755382"/>
    <lineage>
        <taxon>Bacteria</taxon>
        <taxon>Bacillati</taxon>
        <taxon>Actinomycetota</taxon>
        <taxon>Actinomycetes</taxon>
        <taxon>Mycobacteriales</taxon>
        <taxon>Nocardiaceae</taxon>
        <taxon>Nocardia</taxon>
    </lineage>
</organism>
<evidence type="ECO:0000256" key="1">
    <source>
        <dbReference type="ARBA" id="ARBA00023015"/>
    </source>
</evidence>
<keyword evidence="1" id="KW-0805">Transcription regulation</keyword>
<dbReference type="PROSITE" id="PS50977">
    <property type="entry name" value="HTH_TETR_2"/>
    <property type="match status" value="1"/>
</dbReference>
<keyword evidence="2 4" id="KW-0238">DNA-binding</keyword>
<evidence type="ECO:0000256" key="4">
    <source>
        <dbReference type="PROSITE-ProRule" id="PRU00335"/>
    </source>
</evidence>
<feature type="DNA-binding region" description="H-T-H motif" evidence="4">
    <location>
        <begin position="91"/>
        <end position="110"/>
    </location>
</feature>
<dbReference type="PANTHER" id="PTHR30055:SF234">
    <property type="entry name" value="HTH-TYPE TRANSCRIPTIONAL REGULATOR BETI"/>
    <property type="match status" value="1"/>
</dbReference>
<dbReference type="EMBL" id="CP059399">
    <property type="protein sequence ID" value="QLY29881.1"/>
    <property type="molecule type" value="Genomic_DNA"/>
</dbReference>
<protein>
    <submittedName>
        <fullName evidence="7">TetR/AcrR family transcriptional regulator</fullName>
    </submittedName>
</protein>
<dbReference type="Pfam" id="PF21597">
    <property type="entry name" value="TetR_C_43"/>
    <property type="match status" value="1"/>
</dbReference>
<dbReference type="GO" id="GO:0003700">
    <property type="term" value="F:DNA-binding transcription factor activity"/>
    <property type="evidence" value="ECO:0007669"/>
    <property type="project" value="TreeGrafter"/>
</dbReference>
<evidence type="ECO:0000256" key="2">
    <source>
        <dbReference type="ARBA" id="ARBA00023125"/>
    </source>
</evidence>
<dbReference type="PANTHER" id="PTHR30055">
    <property type="entry name" value="HTH-TYPE TRANSCRIPTIONAL REGULATOR RUTR"/>
    <property type="match status" value="1"/>
</dbReference>
<dbReference type="InterPro" id="IPR001647">
    <property type="entry name" value="HTH_TetR"/>
</dbReference>
<dbReference type="GO" id="GO:0000976">
    <property type="term" value="F:transcription cis-regulatory region binding"/>
    <property type="evidence" value="ECO:0007669"/>
    <property type="project" value="TreeGrafter"/>
</dbReference>
<evidence type="ECO:0000313" key="8">
    <source>
        <dbReference type="Proteomes" id="UP000515512"/>
    </source>
</evidence>
<dbReference type="Gene3D" id="1.10.357.10">
    <property type="entry name" value="Tetracycline Repressor, domain 2"/>
    <property type="match status" value="1"/>
</dbReference>
<evidence type="ECO:0000313" key="7">
    <source>
        <dbReference type="EMBL" id="QLY29881.1"/>
    </source>
</evidence>
<dbReference type="InterPro" id="IPR009057">
    <property type="entry name" value="Homeodomain-like_sf"/>
</dbReference>
<dbReference type="Proteomes" id="UP000515512">
    <property type="component" value="Chromosome"/>
</dbReference>
<keyword evidence="8" id="KW-1185">Reference proteome</keyword>
<dbReference type="AlphaFoldDB" id="A0A7D6V849"/>
<feature type="domain" description="HTH tetR-type" evidence="6">
    <location>
        <begin position="69"/>
        <end position="128"/>
    </location>
</feature>
<accession>A0A7D6V849</accession>
<dbReference type="Pfam" id="PF00440">
    <property type="entry name" value="TetR_N"/>
    <property type="match status" value="1"/>
</dbReference>
<evidence type="ECO:0000259" key="6">
    <source>
        <dbReference type="PROSITE" id="PS50977"/>
    </source>
</evidence>
<sequence>MTAAPPPGPAARTSLDARTEVSAAPVGRTRGVAWPEVSAEPTVPSSRAAAVPPVRVVAPSGASTRADARRNRALVLAAAQRAFAEHGTGVSLAEIARRAGVGAGTVHRHFPTKTELVEAVVQQRLDRLTAIAVSHRDAADPGAAFFAFCTEVVASTPGNQALCDLIGNDGWPRELMREAGTRFHRALADLLDAAHRQRAVRPDLTLPDVLAIFTGCVAIQRLPGTTPGISRPAAMVLDAMRPASPRPVTKPETPTHSHNETRPRNETSATACPICASPVHPTGTGRPPRYCSPACRQKAHRQRHATPRPDSTRIPQQY</sequence>
<dbReference type="PRINTS" id="PR00455">
    <property type="entry name" value="HTHTETR"/>
</dbReference>
<dbReference type="InterPro" id="IPR050109">
    <property type="entry name" value="HTH-type_TetR-like_transc_reg"/>
</dbReference>
<feature type="region of interest" description="Disordered" evidence="5">
    <location>
        <begin position="243"/>
        <end position="318"/>
    </location>
</feature>
<name>A0A7D6V849_9NOCA</name>
<dbReference type="RefSeq" id="WP_181581083.1">
    <property type="nucleotide sequence ID" value="NZ_CP059399.1"/>
</dbReference>
<evidence type="ECO:0000256" key="5">
    <source>
        <dbReference type="SAM" id="MobiDB-lite"/>
    </source>
</evidence>
<dbReference type="KEGG" id="nhu:H0264_32485"/>